<dbReference type="EMBL" id="FORG01000004">
    <property type="protein sequence ID" value="SFI87017.1"/>
    <property type="molecule type" value="Genomic_DNA"/>
</dbReference>
<evidence type="ECO:0000313" key="3">
    <source>
        <dbReference type="Proteomes" id="UP000198919"/>
    </source>
</evidence>
<reference evidence="1 4" key="3">
    <citation type="journal article" date="2017" name="Nat. Microbiol.">
        <title>Natural product diversity associated with the nematode symbionts Photorhabdus and Xenorhabdus.</title>
        <authorList>
            <person name="Tobias N.J."/>
            <person name="Wolff H."/>
            <person name="Djahanschiri B."/>
            <person name="Grundmann F."/>
            <person name="Kronenwerth M."/>
            <person name="Shi Y.M."/>
            <person name="Simonyi S."/>
            <person name="Grun P."/>
            <person name="Shapiro-Ilan D."/>
            <person name="Pidot S.J."/>
            <person name="Stinear T.P."/>
            <person name="Ebersberger I."/>
            <person name="Bode H.B."/>
        </authorList>
    </citation>
    <scope>NUCLEOTIDE SEQUENCE [LARGE SCALE GENOMIC DNA]</scope>
    <source>
        <strain evidence="1 4">DSM 17908</strain>
    </source>
</reference>
<dbReference type="STRING" id="351675.SAMN05421680_10438"/>
<protein>
    <submittedName>
        <fullName evidence="2">Uncharacterized protein</fullName>
    </submittedName>
</protein>
<gene>
    <name evidence="2" type="ORF">SAMN05421680_10438</name>
    <name evidence="1" type="ORF">Xmau_00921</name>
</gene>
<evidence type="ECO:0000313" key="2">
    <source>
        <dbReference type="EMBL" id="SFI87017.1"/>
    </source>
</evidence>
<name>A0A1I3LQM0_9GAMM</name>
<sequence>MYSVTTIRGALQELGVSMGKNPFMWEENKGVMHEKLIKKYPYGRRSDNHLNNFTEYCWRAYKRALKSEKQMYVGRVKNVWTKDILEKAGMENEGDFLWKKGAKGNVLKMDKWSLILNDIWVLGGIHRHADFHLESPNIPENLWDSKDNRHIVTAREILGLLGSGYKKVKKGNKTIFRCEDKAAADRATLRSYQIIMDAEALLGKASIEKILPEVGGVDVNNRTATLNYLRFNEIRKKYT</sequence>
<dbReference type="AlphaFoldDB" id="A0A1I3LQM0"/>
<evidence type="ECO:0000313" key="4">
    <source>
        <dbReference type="Proteomes" id="UP000224607"/>
    </source>
</evidence>
<reference evidence="2" key="1">
    <citation type="submission" date="2016-10" db="EMBL/GenBank/DDBJ databases">
        <authorList>
            <person name="de Groot N.N."/>
        </authorList>
    </citation>
    <scope>NUCLEOTIDE SEQUENCE [LARGE SCALE GENOMIC DNA]</scope>
    <source>
        <strain evidence="2">DSM 17908</strain>
    </source>
</reference>
<proteinExistence type="predicted"/>
<evidence type="ECO:0000313" key="1">
    <source>
        <dbReference type="EMBL" id="PHM45271.1"/>
    </source>
</evidence>
<organism evidence="2 3">
    <name type="scientific">Xenorhabdus mauleonii</name>
    <dbReference type="NCBI Taxonomy" id="351675"/>
    <lineage>
        <taxon>Bacteria</taxon>
        <taxon>Pseudomonadati</taxon>
        <taxon>Pseudomonadota</taxon>
        <taxon>Gammaproteobacteria</taxon>
        <taxon>Enterobacterales</taxon>
        <taxon>Morganellaceae</taxon>
        <taxon>Xenorhabdus</taxon>
    </lineage>
</organism>
<accession>A0A1I3LQM0</accession>
<dbReference type="EMBL" id="NITY01000002">
    <property type="protein sequence ID" value="PHM45271.1"/>
    <property type="molecule type" value="Genomic_DNA"/>
</dbReference>
<dbReference type="OrthoDB" id="6457449at2"/>
<dbReference type="RefSeq" id="WP_092508570.1">
    <property type="nucleotide sequence ID" value="NZ_CAWNQB010000012.1"/>
</dbReference>
<dbReference type="Proteomes" id="UP000224607">
    <property type="component" value="Unassembled WGS sequence"/>
</dbReference>
<dbReference type="Proteomes" id="UP000198919">
    <property type="component" value="Unassembled WGS sequence"/>
</dbReference>
<reference evidence="3" key="2">
    <citation type="submission" date="2016-10" db="EMBL/GenBank/DDBJ databases">
        <authorList>
            <person name="Varghese N."/>
            <person name="Submissions S."/>
        </authorList>
    </citation>
    <scope>NUCLEOTIDE SEQUENCE [LARGE SCALE GENOMIC DNA]</scope>
    <source>
        <strain evidence="3">DSM 17908</strain>
    </source>
</reference>
<keyword evidence="4" id="KW-1185">Reference proteome</keyword>